<name>A0ABR9ZG97_VIBAN</name>
<reference evidence="1 2" key="1">
    <citation type="journal article" date="2021" name="PeerJ">
        <title>Analysis of 44 Vibrio anguillarum genomes reveals high genetic diversity.</title>
        <authorList>
            <person name="Hansen M.J."/>
            <person name="Dalsgaard I."/>
        </authorList>
    </citation>
    <scope>NUCLEOTIDE SEQUENCE [LARGE SCALE GENOMIC DNA]</scope>
    <source>
        <strain evidence="1 2">040915-1/1B</strain>
    </source>
</reference>
<proteinExistence type="predicted"/>
<evidence type="ECO:0000313" key="2">
    <source>
        <dbReference type="Proteomes" id="UP000726136"/>
    </source>
</evidence>
<evidence type="ECO:0000313" key="1">
    <source>
        <dbReference type="EMBL" id="MBF4377124.1"/>
    </source>
</evidence>
<gene>
    <name evidence="1" type="ORF">EAY46_29555</name>
</gene>
<feature type="non-terminal residue" evidence="1">
    <location>
        <position position="81"/>
    </location>
</feature>
<dbReference type="Pfam" id="PF23607">
    <property type="entry name" value="WZC_N"/>
    <property type="match status" value="1"/>
</dbReference>
<accession>A0ABR9ZG97</accession>
<keyword evidence="1" id="KW-0418">Kinase</keyword>
<organism evidence="1 2">
    <name type="scientific">Vibrio anguillarum</name>
    <name type="common">Listonella anguillarum</name>
    <dbReference type="NCBI Taxonomy" id="55601"/>
    <lineage>
        <taxon>Bacteria</taxon>
        <taxon>Pseudomonadati</taxon>
        <taxon>Pseudomonadota</taxon>
        <taxon>Gammaproteobacteria</taxon>
        <taxon>Vibrionales</taxon>
        <taxon>Vibrionaceae</taxon>
        <taxon>Vibrio</taxon>
    </lineage>
</organism>
<protein>
    <submittedName>
        <fullName evidence="1">Tyrosine-protein kinase</fullName>
        <ecNumber evidence="1">2.7.10.2</ecNumber>
    </submittedName>
</protein>
<keyword evidence="1" id="KW-0808">Transferase</keyword>
<keyword evidence="2" id="KW-1185">Reference proteome</keyword>
<dbReference type="Proteomes" id="UP000726136">
    <property type="component" value="Unassembled WGS sequence"/>
</dbReference>
<dbReference type="GO" id="GO:0004715">
    <property type="term" value="F:non-membrane spanning protein tyrosine kinase activity"/>
    <property type="evidence" value="ECO:0007669"/>
    <property type="project" value="UniProtKB-EC"/>
</dbReference>
<feature type="non-terminal residue" evidence="1">
    <location>
        <position position="1"/>
    </location>
</feature>
<comment type="caution">
    <text evidence="1">The sequence shown here is derived from an EMBL/GenBank/DDBJ whole genome shotgun (WGS) entry which is preliminary data.</text>
</comment>
<dbReference type="EC" id="2.7.10.2" evidence="1"/>
<sequence>VREDGRVILSGKVGELAKNDDYQLFVSDLDANSGFAFNISKQSELDAIKWLKDNLSVTERGKQTGIVELSFTGENPSQIQA</sequence>
<dbReference type="EMBL" id="RDPI01001429">
    <property type="protein sequence ID" value="MBF4377124.1"/>
    <property type="molecule type" value="Genomic_DNA"/>
</dbReference>